<evidence type="ECO:0000313" key="4">
    <source>
        <dbReference type="Proteomes" id="UP000799441"/>
    </source>
</evidence>
<dbReference type="OrthoDB" id="3034343at2759"/>
<keyword evidence="1" id="KW-0539">Nucleus</keyword>
<reference evidence="3" key="1">
    <citation type="journal article" date="2020" name="Stud. Mycol.">
        <title>101 Dothideomycetes genomes: a test case for predicting lifestyles and emergence of pathogens.</title>
        <authorList>
            <person name="Haridas S."/>
            <person name="Albert R."/>
            <person name="Binder M."/>
            <person name="Bloem J."/>
            <person name="Labutti K."/>
            <person name="Salamov A."/>
            <person name="Andreopoulos B."/>
            <person name="Baker S."/>
            <person name="Barry K."/>
            <person name="Bills G."/>
            <person name="Bluhm B."/>
            <person name="Cannon C."/>
            <person name="Castanera R."/>
            <person name="Culley D."/>
            <person name="Daum C."/>
            <person name="Ezra D."/>
            <person name="Gonzalez J."/>
            <person name="Henrissat B."/>
            <person name="Kuo A."/>
            <person name="Liang C."/>
            <person name="Lipzen A."/>
            <person name="Lutzoni F."/>
            <person name="Magnuson J."/>
            <person name="Mondo S."/>
            <person name="Nolan M."/>
            <person name="Ohm R."/>
            <person name="Pangilinan J."/>
            <person name="Park H.-J."/>
            <person name="Ramirez L."/>
            <person name="Alfaro M."/>
            <person name="Sun H."/>
            <person name="Tritt A."/>
            <person name="Yoshinaga Y."/>
            <person name="Zwiers L.-H."/>
            <person name="Turgeon B."/>
            <person name="Goodwin S."/>
            <person name="Spatafora J."/>
            <person name="Crous P."/>
            <person name="Grigoriev I."/>
        </authorList>
    </citation>
    <scope>NUCLEOTIDE SEQUENCE</scope>
    <source>
        <strain evidence="3">CBS 116435</strain>
    </source>
</reference>
<dbReference type="InterPro" id="IPR050797">
    <property type="entry name" value="Carb_Metab_Trans_Reg"/>
</dbReference>
<dbReference type="InterPro" id="IPR007219">
    <property type="entry name" value="XnlR_reg_dom"/>
</dbReference>
<gene>
    <name evidence="3" type="ORF">K431DRAFT_241866</name>
</gene>
<dbReference type="AlphaFoldDB" id="A0A9P4USW7"/>
<proteinExistence type="predicted"/>
<dbReference type="GO" id="GO:0003677">
    <property type="term" value="F:DNA binding"/>
    <property type="evidence" value="ECO:0007669"/>
    <property type="project" value="InterPro"/>
</dbReference>
<comment type="caution">
    <text evidence="3">The sequence shown here is derived from an EMBL/GenBank/DDBJ whole genome shotgun (WGS) entry which is preliminary data.</text>
</comment>
<dbReference type="SMART" id="SM00906">
    <property type="entry name" value="Fungal_trans"/>
    <property type="match status" value="1"/>
</dbReference>
<dbReference type="GO" id="GO:0001080">
    <property type="term" value="P:nitrogen catabolite activation of transcription from RNA polymerase II promoter"/>
    <property type="evidence" value="ECO:0007669"/>
    <property type="project" value="TreeGrafter"/>
</dbReference>
<sequence length="521" mass="59393">MAEDLQILDQYLTSNRPTESNQPRVYHHVPSTHEPITYFTIQRGRKGVELNHRAGRSQREILEQIVGQSKVALVQLFFERINSCFPVLDEVEFFETWRSHPEDITSSLLCDIYASATVFWKQSEELKHLNQPDPRFTWNQAVAALREDFAAPTMSTMHAAVIDLVGRPILGITDNVANVGRLVALAHSLGLHRDPARSFASTQERNDRTRLWWCIYLHDTWSSFAHGVPPYVQDMYCDVPVPTKAAFPVQSNPLRENAAETFLHLCLLTRLLSDILPFVYSLQNDPSTTEKKLRKATCALDDWEENLPTTLRDGSINPGGSNLWFCYLSVRLLTQRLAMKAASSHDVGTLDSREARSYQMTLLRGHASDLIDFVVSLKECSLYGFWLPYTAHILASATIIYLRCAVDAANSAREECVATLIRLHNQLQNFQKRYEWDIADMCLERCKDLIEKLSEVQSQRSGELRGETGVSDLDGSVTFPDPDLVSWNEWNFEELADFLRPVPEWEFAWDGVESHVDRIGS</sequence>
<dbReference type="GO" id="GO:0006351">
    <property type="term" value="P:DNA-templated transcription"/>
    <property type="evidence" value="ECO:0007669"/>
    <property type="project" value="InterPro"/>
</dbReference>
<accession>A0A9P4USW7</accession>
<dbReference type="PANTHER" id="PTHR31668">
    <property type="entry name" value="GLUCOSE TRANSPORT TRANSCRIPTION REGULATOR RGT1-RELATED-RELATED"/>
    <property type="match status" value="1"/>
</dbReference>
<organism evidence="3 4">
    <name type="scientific">Polychaeton citri CBS 116435</name>
    <dbReference type="NCBI Taxonomy" id="1314669"/>
    <lineage>
        <taxon>Eukaryota</taxon>
        <taxon>Fungi</taxon>
        <taxon>Dikarya</taxon>
        <taxon>Ascomycota</taxon>
        <taxon>Pezizomycotina</taxon>
        <taxon>Dothideomycetes</taxon>
        <taxon>Dothideomycetidae</taxon>
        <taxon>Capnodiales</taxon>
        <taxon>Capnodiaceae</taxon>
        <taxon>Polychaeton</taxon>
    </lineage>
</organism>
<protein>
    <recommendedName>
        <fullName evidence="2">Xylanolytic transcriptional activator regulatory domain-containing protein</fullName>
    </recommendedName>
</protein>
<dbReference type="Proteomes" id="UP000799441">
    <property type="component" value="Unassembled WGS sequence"/>
</dbReference>
<dbReference type="CDD" id="cd12148">
    <property type="entry name" value="fungal_TF_MHR"/>
    <property type="match status" value="1"/>
</dbReference>
<name>A0A9P4USW7_9PEZI</name>
<dbReference type="PANTHER" id="PTHR31668:SF10">
    <property type="entry name" value="ZN(II)2CYS6 TRANSCRIPTION FACTOR (EUROFUNG)"/>
    <property type="match status" value="1"/>
</dbReference>
<keyword evidence="4" id="KW-1185">Reference proteome</keyword>
<evidence type="ECO:0000313" key="3">
    <source>
        <dbReference type="EMBL" id="KAF2724153.1"/>
    </source>
</evidence>
<dbReference type="Pfam" id="PF04082">
    <property type="entry name" value="Fungal_trans"/>
    <property type="match status" value="1"/>
</dbReference>
<dbReference type="GO" id="GO:0005634">
    <property type="term" value="C:nucleus"/>
    <property type="evidence" value="ECO:0007669"/>
    <property type="project" value="TreeGrafter"/>
</dbReference>
<dbReference type="GO" id="GO:0008270">
    <property type="term" value="F:zinc ion binding"/>
    <property type="evidence" value="ECO:0007669"/>
    <property type="project" value="InterPro"/>
</dbReference>
<evidence type="ECO:0000259" key="2">
    <source>
        <dbReference type="SMART" id="SM00906"/>
    </source>
</evidence>
<feature type="domain" description="Xylanolytic transcriptional activator regulatory" evidence="2">
    <location>
        <begin position="175"/>
        <end position="248"/>
    </location>
</feature>
<evidence type="ECO:0000256" key="1">
    <source>
        <dbReference type="ARBA" id="ARBA00023242"/>
    </source>
</evidence>
<dbReference type="EMBL" id="MU003773">
    <property type="protein sequence ID" value="KAF2724153.1"/>
    <property type="molecule type" value="Genomic_DNA"/>
</dbReference>